<evidence type="ECO:0000256" key="5">
    <source>
        <dbReference type="ARBA" id="ARBA00023002"/>
    </source>
</evidence>
<keyword evidence="7" id="KW-0812">Transmembrane</keyword>
<sequence>MSCSYSLNNINICYLYHLLILFNIMILSPDVWGPHYWFTLHTIALSYPTSPNSVTKKKYYDFIQNFPLFIPVEEIGNTFSKILDKYPVTPYLDSRESFMRWMHFIHNKINIALELPSLTMEEAMSEYYKKYKPKAVESIDQYKRREKVAFIFCVLVMIMTGWFFYKE</sequence>
<feature type="transmembrane region" description="Helical" evidence="7">
    <location>
        <begin position="14"/>
        <end position="32"/>
    </location>
</feature>
<dbReference type="InterPro" id="IPR017905">
    <property type="entry name" value="ERV/ALR_sulphydryl_oxidase"/>
</dbReference>
<evidence type="ECO:0000259" key="8">
    <source>
        <dbReference type="PROSITE" id="PS51324"/>
    </source>
</evidence>
<evidence type="ECO:0000256" key="7">
    <source>
        <dbReference type="SAM" id="Phobius"/>
    </source>
</evidence>
<dbReference type="PROSITE" id="PS51324">
    <property type="entry name" value="ERV_ALR"/>
    <property type="match status" value="1"/>
</dbReference>
<keyword evidence="3" id="KW-0285">Flavoprotein</keyword>
<dbReference type="GO" id="GO:0050660">
    <property type="term" value="F:flavin adenine dinucleotide binding"/>
    <property type="evidence" value="ECO:0007669"/>
    <property type="project" value="TreeGrafter"/>
</dbReference>
<evidence type="ECO:0000256" key="3">
    <source>
        <dbReference type="ARBA" id="ARBA00022630"/>
    </source>
</evidence>
<dbReference type="SUPFAM" id="SSF69000">
    <property type="entry name" value="FAD-dependent thiol oxidase"/>
    <property type="match status" value="1"/>
</dbReference>
<dbReference type="EC" id="1.8.3.2" evidence="2"/>
<evidence type="ECO:0000256" key="4">
    <source>
        <dbReference type="ARBA" id="ARBA00022827"/>
    </source>
</evidence>
<dbReference type="GO" id="GO:0005739">
    <property type="term" value="C:mitochondrion"/>
    <property type="evidence" value="ECO:0007669"/>
    <property type="project" value="TreeGrafter"/>
</dbReference>
<feature type="domain" description="ERV/ALR sulfhydryl oxidase" evidence="8">
    <location>
        <begin position="25"/>
        <end position="128"/>
    </location>
</feature>
<name>A0A6C0C062_9ZZZZ</name>
<evidence type="ECO:0000256" key="1">
    <source>
        <dbReference type="ARBA" id="ARBA00001974"/>
    </source>
</evidence>
<keyword evidence="7" id="KW-0472">Membrane</keyword>
<protein>
    <recommendedName>
        <fullName evidence="2">thiol oxidase</fullName>
        <ecNumber evidence="2">1.8.3.2</ecNumber>
    </recommendedName>
</protein>
<keyword evidence="7" id="KW-1133">Transmembrane helix</keyword>
<dbReference type="PANTHER" id="PTHR12645:SF0">
    <property type="entry name" value="FAD-LINKED SULFHYDRYL OXIDASE ALR"/>
    <property type="match status" value="1"/>
</dbReference>
<comment type="cofactor">
    <cofactor evidence="1">
        <name>FAD</name>
        <dbReference type="ChEBI" id="CHEBI:57692"/>
    </cofactor>
</comment>
<feature type="transmembrane region" description="Helical" evidence="7">
    <location>
        <begin position="148"/>
        <end position="165"/>
    </location>
</feature>
<proteinExistence type="predicted"/>
<dbReference type="AlphaFoldDB" id="A0A6C0C062"/>
<accession>A0A6C0C062</accession>
<keyword evidence="4" id="KW-0274">FAD</keyword>
<evidence type="ECO:0000256" key="2">
    <source>
        <dbReference type="ARBA" id="ARBA00012512"/>
    </source>
</evidence>
<dbReference type="InterPro" id="IPR036774">
    <property type="entry name" value="ERV/ALR_sulphydryl_oxid_sf"/>
</dbReference>
<evidence type="ECO:0000256" key="6">
    <source>
        <dbReference type="ARBA" id="ARBA00023157"/>
    </source>
</evidence>
<keyword evidence="5" id="KW-0560">Oxidoreductase</keyword>
<dbReference type="InterPro" id="IPR039799">
    <property type="entry name" value="ALR/ERV"/>
</dbReference>
<dbReference type="PANTHER" id="PTHR12645">
    <property type="entry name" value="ALR/ERV"/>
    <property type="match status" value="1"/>
</dbReference>
<dbReference type="EMBL" id="MN739281">
    <property type="protein sequence ID" value="QHS96933.1"/>
    <property type="molecule type" value="Genomic_DNA"/>
</dbReference>
<keyword evidence="6" id="KW-1015">Disulfide bond</keyword>
<organism evidence="9">
    <name type="scientific">viral metagenome</name>
    <dbReference type="NCBI Taxonomy" id="1070528"/>
    <lineage>
        <taxon>unclassified sequences</taxon>
        <taxon>metagenomes</taxon>
        <taxon>organismal metagenomes</taxon>
    </lineage>
</organism>
<dbReference type="GO" id="GO:0016971">
    <property type="term" value="F:flavin-dependent sulfhydryl oxidase activity"/>
    <property type="evidence" value="ECO:0007669"/>
    <property type="project" value="InterPro"/>
</dbReference>
<reference evidence="9" key="1">
    <citation type="journal article" date="2020" name="Nature">
        <title>Giant virus diversity and host interactions through global metagenomics.</title>
        <authorList>
            <person name="Schulz F."/>
            <person name="Roux S."/>
            <person name="Paez-Espino D."/>
            <person name="Jungbluth S."/>
            <person name="Walsh D.A."/>
            <person name="Denef V.J."/>
            <person name="McMahon K.D."/>
            <person name="Konstantinidis K.T."/>
            <person name="Eloe-Fadrosh E.A."/>
            <person name="Kyrpides N.C."/>
            <person name="Woyke T."/>
        </authorList>
    </citation>
    <scope>NUCLEOTIDE SEQUENCE</scope>
    <source>
        <strain evidence="9">GVMAG-M-3300020166-5</strain>
    </source>
</reference>
<dbReference type="Pfam" id="PF04777">
    <property type="entry name" value="Evr1_Alr"/>
    <property type="match status" value="1"/>
</dbReference>
<dbReference type="Gene3D" id="1.20.120.310">
    <property type="entry name" value="ERV/ALR sulfhydryl oxidase domain"/>
    <property type="match status" value="1"/>
</dbReference>
<evidence type="ECO:0000313" key="9">
    <source>
        <dbReference type="EMBL" id="QHS96933.1"/>
    </source>
</evidence>